<dbReference type="OMA" id="LHQKYNQ"/>
<dbReference type="STRING" id="691883.A0A058Z6F7"/>
<dbReference type="GeneID" id="20528843"/>
<organism evidence="7">
    <name type="scientific">Fonticula alba</name>
    <name type="common">Slime mold</name>
    <dbReference type="NCBI Taxonomy" id="691883"/>
    <lineage>
        <taxon>Eukaryota</taxon>
        <taxon>Rotosphaerida</taxon>
        <taxon>Fonticulaceae</taxon>
        <taxon>Fonticula</taxon>
    </lineage>
</organism>
<name>A0A058Z6F7_FONAL</name>
<evidence type="ECO:0000256" key="1">
    <source>
        <dbReference type="ARBA" id="ARBA00004245"/>
    </source>
</evidence>
<dbReference type="SUPFAM" id="SSF90257">
    <property type="entry name" value="Myosin rod fragments"/>
    <property type="match status" value="1"/>
</dbReference>
<feature type="region of interest" description="Disordered" evidence="6">
    <location>
        <begin position="1"/>
        <end position="56"/>
    </location>
</feature>
<dbReference type="Proteomes" id="UP000030693">
    <property type="component" value="Unassembled WGS sequence"/>
</dbReference>
<feature type="region of interest" description="Disordered" evidence="6">
    <location>
        <begin position="367"/>
        <end position="395"/>
    </location>
</feature>
<dbReference type="GO" id="GO:0005856">
    <property type="term" value="C:cytoskeleton"/>
    <property type="evidence" value="ECO:0007669"/>
    <property type="project" value="UniProtKB-SubCell"/>
</dbReference>
<evidence type="ECO:0000256" key="2">
    <source>
        <dbReference type="ARBA" id="ARBA00022490"/>
    </source>
</evidence>
<evidence type="ECO:0000256" key="5">
    <source>
        <dbReference type="SAM" id="Coils"/>
    </source>
</evidence>
<feature type="compositionally biased region" description="Low complexity" evidence="6">
    <location>
        <begin position="15"/>
        <end position="28"/>
    </location>
</feature>
<feature type="region of interest" description="Disordered" evidence="6">
    <location>
        <begin position="976"/>
        <end position="1004"/>
    </location>
</feature>
<dbReference type="EMBL" id="KB932206">
    <property type="protein sequence ID" value="KCV69711.1"/>
    <property type="molecule type" value="Genomic_DNA"/>
</dbReference>
<feature type="coiled-coil region" evidence="5">
    <location>
        <begin position="84"/>
        <end position="168"/>
    </location>
</feature>
<dbReference type="AlphaFoldDB" id="A0A058Z6F7"/>
<feature type="coiled-coil region" evidence="5">
    <location>
        <begin position="771"/>
        <end position="805"/>
    </location>
</feature>
<evidence type="ECO:0000256" key="6">
    <source>
        <dbReference type="SAM" id="MobiDB-lite"/>
    </source>
</evidence>
<keyword evidence="2" id="KW-0963">Cytoplasm</keyword>
<dbReference type="PANTHER" id="PTHR18861">
    <property type="entry name" value="ELKS/RAB6-INTERACTING/CAST PROTEIN"/>
    <property type="match status" value="1"/>
</dbReference>
<feature type="region of interest" description="Disordered" evidence="6">
    <location>
        <begin position="1039"/>
        <end position="1093"/>
    </location>
</feature>
<keyword evidence="8" id="KW-1185">Reference proteome</keyword>
<dbReference type="RefSeq" id="XP_009496276.1">
    <property type="nucleotide sequence ID" value="XM_009498001.1"/>
</dbReference>
<evidence type="ECO:0000256" key="3">
    <source>
        <dbReference type="ARBA" id="ARBA00023054"/>
    </source>
</evidence>
<dbReference type="Gene3D" id="1.10.287.1490">
    <property type="match status" value="1"/>
</dbReference>
<feature type="coiled-coil region" evidence="5">
    <location>
        <begin position="920"/>
        <end position="972"/>
    </location>
</feature>
<proteinExistence type="predicted"/>
<feature type="compositionally biased region" description="Basic and acidic residues" evidence="6">
    <location>
        <begin position="1049"/>
        <end position="1064"/>
    </location>
</feature>
<dbReference type="PANTHER" id="PTHR18861:SF0">
    <property type="entry name" value="BRUCHPILOT, ISOFORM J"/>
    <property type="match status" value="1"/>
</dbReference>
<accession>A0A058Z6F7</accession>
<protein>
    <submittedName>
        <fullName evidence="7">Uncharacterized protein</fullName>
    </submittedName>
</protein>
<gene>
    <name evidence="7" type="ORF">H696_04118</name>
</gene>
<feature type="coiled-coil region" evidence="5">
    <location>
        <begin position="513"/>
        <end position="638"/>
    </location>
</feature>
<evidence type="ECO:0000313" key="7">
    <source>
        <dbReference type="EMBL" id="KCV69711.1"/>
    </source>
</evidence>
<feature type="compositionally biased region" description="Low complexity" evidence="6">
    <location>
        <begin position="976"/>
        <end position="986"/>
    </location>
</feature>
<reference evidence="7" key="1">
    <citation type="submission" date="2013-04" db="EMBL/GenBank/DDBJ databases">
        <title>The Genome Sequence of Fonticula alba ATCC 38817.</title>
        <authorList>
            <consortium name="The Broad Institute Genomics Platform"/>
            <person name="Russ C."/>
            <person name="Cuomo C."/>
            <person name="Burger G."/>
            <person name="Gray M.W."/>
            <person name="Holland P.W.H."/>
            <person name="King N."/>
            <person name="Lang F.B.F."/>
            <person name="Roger A.J."/>
            <person name="Ruiz-Trillo I."/>
            <person name="Brown M."/>
            <person name="Walker B."/>
            <person name="Young S."/>
            <person name="Zeng Q."/>
            <person name="Gargeya S."/>
            <person name="Fitzgerald M."/>
            <person name="Haas B."/>
            <person name="Abouelleil A."/>
            <person name="Allen A.W."/>
            <person name="Alvarado L."/>
            <person name="Arachchi H.M."/>
            <person name="Berlin A.M."/>
            <person name="Chapman S.B."/>
            <person name="Gainer-Dewar J."/>
            <person name="Goldberg J."/>
            <person name="Griggs A."/>
            <person name="Gujja S."/>
            <person name="Hansen M."/>
            <person name="Howarth C."/>
            <person name="Imamovic A."/>
            <person name="Ireland A."/>
            <person name="Larimer J."/>
            <person name="McCowan C."/>
            <person name="Murphy C."/>
            <person name="Pearson M."/>
            <person name="Poon T.W."/>
            <person name="Priest M."/>
            <person name="Roberts A."/>
            <person name="Saif S."/>
            <person name="Shea T."/>
            <person name="Sisk P."/>
            <person name="Sykes S."/>
            <person name="Wortman J."/>
            <person name="Nusbaum C."/>
            <person name="Birren B."/>
        </authorList>
    </citation>
    <scope>NUCLEOTIDE SEQUENCE [LARGE SCALE GENOMIC DNA]</scope>
    <source>
        <strain evidence="7">ATCC 38817</strain>
    </source>
</reference>
<comment type="subcellular location">
    <subcellularLocation>
        <location evidence="1">Cytoplasm</location>
        <location evidence="1">Cytoskeleton</location>
    </subcellularLocation>
</comment>
<feature type="compositionally biased region" description="Low complexity" evidence="6">
    <location>
        <begin position="475"/>
        <end position="491"/>
    </location>
</feature>
<feature type="region of interest" description="Disordered" evidence="6">
    <location>
        <begin position="470"/>
        <end position="492"/>
    </location>
</feature>
<evidence type="ECO:0000313" key="8">
    <source>
        <dbReference type="Proteomes" id="UP000030693"/>
    </source>
</evidence>
<keyword evidence="4" id="KW-0206">Cytoskeleton</keyword>
<feature type="coiled-coil region" evidence="5">
    <location>
        <begin position="863"/>
        <end position="890"/>
    </location>
</feature>
<dbReference type="OrthoDB" id="8901134at2759"/>
<evidence type="ECO:0000256" key="4">
    <source>
        <dbReference type="ARBA" id="ARBA00023212"/>
    </source>
</evidence>
<sequence length="1093" mass="117317">MPPRQSPFRAPATGSSSAFRSSLDLSDAPVVDRPADGSPSVPPPKQPAAPVTLAGAPAHQDLVSQLQSAEARYSALLVSSEETIARLQERDRRSTEEIRRLEVQMANQASAEARRLGEEIAKKNKALKDQADSIDLLEQANRTAASQLALLQAEHEQVQRKLEDTSQALSSALLRVELDPYQLCISSYGSSQGLSQTDLAWAERHQLHPPASETAAGSCRASSSLLPGGGPGSCASVIGALEHELRARDMSLSEQSLRLSEAHLALGWASPPAGGPGEEMLELALEQVSQLEARVDASERQVATQYQALVELMAMHGQVRRVLEREAFAGDSGPGPWHELLSVATLLVRRSDKLFALLAEVEAARGCPAQRDSAMADGEPPVESPPGQEEARTSSRADVLALENRSLRNQLSDHHLGLGILEGQLLEAERRKDELASELRRSEGLRVEFAGKLEDVQQQHAALTEELHRVKEQHSQAQQHQQEQHAQMAKQLEQSELQCSGLMSRLDTSAQGEADLAGRVGQLEAECAALQRQRQSLDQDLQHAEGRYQALAREHDDLVARHGALADQYAALVSQHDELTQTHTELTQTHEELTQTHEELSKAHAELSKAHEELSKTHEELSKTHAELTERHANLFQQHAAQAEQHTSLASQHESLSSQHGSLVSQHASLSDQHAALLEQHQALVQEHQQADALIGQLKQQQQHLLDSLPEVMTFLAHMETTSSLDDEAADPSAGSLRQPFSALLLNAGGASSRSASDAASREQHAAAAAAAAAEEDAARARAALDRADRQLRALARRLDQLTAAELAAMDLVEALHQESDSLFKRLAKAEAGLGAARAEHASEVALLRGVYTEQVNSAQDLATGRAKQLAALEERIAELEQSFRQCQAELGREAALRASSQAELQATRDEAAGLAAAACAAANSRAAAAEAALQAHQAQADAMRASGDRALADLRRELAAEREHRTRLEERAAALGRSASVPHAAGAGGSAGPPAGPTGSVPDLAARFATSEDQNRKLRLLIVSLRKEMSRTQAELHRLQGAGAPDGPADRQLKRPLGTDHLEAAGVDRPSLPPALRRDASLPASDPGGAPP</sequence>
<keyword evidence="3 5" id="KW-0175">Coiled coil</keyword>
<dbReference type="eggNOG" id="KOG4643">
    <property type="taxonomic scope" value="Eukaryota"/>
</dbReference>
<feature type="region of interest" description="Disordered" evidence="6">
    <location>
        <begin position="639"/>
        <end position="668"/>
    </location>
</feature>